<evidence type="ECO:0000256" key="1">
    <source>
        <dbReference type="ARBA" id="ARBA00023125"/>
    </source>
</evidence>
<feature type="compositionally biased region" description="Polar residues" evidence="4">
    <location>
        <begin position="639"/>
        <end position="650"/>
    </location>
</feature>
<proteinExistence type="predicted"/>
<dbReference type="Pfam" id="PF00505">
    <property type="entry name" value="HMG_box"/>
    <property type="match status" value="1"/>
</dbReference>
<keyword evidence="1 3" id="KW-0238">DNA-binding</keyword>
<dbReference type="GO" id="GO:0003677">
    <property type="term" value="F:DNA binding"/>
    <property type="evidence" value="ECO:0007669"/>
    <property type="project" value="UniProtKB-UniRule"/>
</dbReference>
<dbReference type="OrthoDB" id="1919336at2759"/>
<feature type="compositionally biased region" description="Pro residues" evidence="4">
    <location>
        <begin position="100"/>
        <end position="113"/>
    </location>
</feature>
<dbReference type="SUPFAM" id="SSF47095">
    <property type="entry name" value="HMG-box"/>
    <property type="match status" value="1"/>
</dbReference>
<evidence type="ECO:0000256" key="4">
    <source>
        <dbReference type="SAM" id="MobiDB-lite"/>
    </source>
</evidence>
<dbReference type="GO" id="GO:0005634">
    <property type="term" value="C:nucleus"/>
    <property type="evidence" value="ECO:0007669"/>
    <property type="project" value="UniProtKB-UniRule"/>
</dbReference>
<reference evidence="7" key="1">
    <citation type="submission" date="2019-06" db="EMBL/GenBank/DDBJ databases">
        <title>Draft genome sequence of the griseofulvin-producing fungus Xylaria cubensis strain G536.</title>
        <authorList>
            <person name="Mead M.E."/>
            <person name="Raja H.A."/>
            <person name="Steenwyk J.L."/>
            <person name="Knowles S.L."/>
            <person name="Oberlies N.H."/>
            <person name="Rokas A."/>
        </authorList>
    </citation>
    <scope>NUCLEOTIDE SEQUENCE [LARGE SCALE GENOMIC DNA]</scope>
    <source>
        <strain evidence="7">G536</strain>
    </source>
</reference>
<dbReference type="InterPro" id="IPR036910">
    <property type="entry name" value="HMG_box_dom_sf"/>
</dbReference>
<dbReference type="EMBL" id="VFLP01000005">
    <property type="protein sequence ID" value="TRX97700.1"/>
    <property type="molecule type" value="Genomic_DNA"/>
</dbReference>
<dbReference type="GO" id="GO:0010468">
    <property type="term" value="P:regulation of gene expression"/>
    <property type="evidence" value="ECO:0007669"/>
    <property type="project" value="TreeGrafter"/>
</dbReference>
<protein>
    <recommendedName>
        <fullName evidence="5">HMG box domain-containing protein</fullName>
    </recommendedName>
</protein>
<dbReference type="PROSITE" id="PS50118">
    <property type="entry name" value="HMG_BOX_2"/>
    <property type="match status" value="1"/>
</dbReference>
<sequence>MGHLQARIAYIDFFRTIKCNTISVSAASFEPIALSASYIVSSDCDFAFFEIVHMNELGESFPDSRSDLRALRSPFSKVGIHPQTYTQPTPDHRPQTADPPVAPPPRSPTPPRSAPALSQLVIRLVVVVRSGSTLCSGAQGLSYRSKQPTGRSTDETSSSWYKGFSKRAIPTASALATAVVHSVVLTRSGVRTPMPIGIPWQRGQVIYMNFLESVFGELGISQYLGVFIDQGFDSWETILDITESDLGVAPDVSLISPARTSIEDGRHDSNRTDVGRADIKVGPTVAKRKYRRHPKPDEHAPERPPSAYVLFSNKMREDLKGQNLTFTEIAKLVGENWQNLGRAEKEPFERQANEAKEKYNHDLAEYKKTPECRKYNEYLREFRKRQALQTQGTSCTSLKRRLFMANPGPEKDAAKRIKTDAESTRGSSTSGASIGPGGATSGSGSESQQGSEPPPSRQQRLSSIVSQSNGANHMDESVTSPTLSSHEEFNHRKRRMGSPHDVPVHSGNQRIGWTDSQSLPGDAMGSGIPWLDARVAPQNISRSPEVGVLGIHPGRRTHTNTLSRGSGSSASTSFSRTPSLKHEQSSSHGSISSSTPPHLPRTPSDASLPIHALLSSKPEPPAPLYVQTPQPHFMNGQVSQVSSLHSTQHGRTPGGFHGSPHYNNGSPGLVPGHRAGHLGSANEISHEDTSNLPHELGSAATTRPAGNNESGLDGISALLRAREIVDRRR</sequence>
<feature type="region of interest" description="Disordered" evidence="4">
    <location>
        <begin position="79"/>
        <end position="114"/>
    </location>
</feature>
<feature type="region of interest" description="Disordered" evidence="4">
    <location>
        <begin position="399"/>
        <end position="520"/>
    </location>
</feature>
<keyword evidence="2 3" id="KW-0539">Nucleus</keyword>
<feature type="region of interest" description="Disordered" evidence="4">
    <location>
        <begin position="639"/>
        <end position="712"/>
    </location>
</feature>
<feature type="compositionally biased region" description="Polar residues" evidence="4">
    <location>
        <begin position="506"/>
        <end position="519"/>
    </location>
</feature>
<dbReference type="STRING" id="2512241.A0A553IBW4"/>
<feature type="domain" description="HMG box" evidence="5">
    <location>
        <begin position="301"/>
        <end position="367"/>
    </location>
</feature>
<dbReference type="InterPro" id="IPR051965">
    <property type="entry name" value="ChromReg_NeuronalGeneExpr"/>
</dbReference>
<dbReference type="Gene3D" id="1.10.150.50">
    <property type="entry name" value="Transcription Factor, Ets-1"/>
    <property type="match status" value="1"/>
</dbReference>
<dbReference type="Gene3D" id="1.10.30.10">
    <property type="entry name" value="High mobility group box domain"/>
    <property type="match status" value="1"/>
</dbReference>
<feature type="DNA-binding region" description="HMG box" evidence="3">
    <location>
        <begin position="301"/>
        <end position="367"/>
    </location>
</feature>
<gene>
    <name evidence="6" type="ORF">FHL15_001455</name>
</gene>
<evidence type="ECO:0000259" key="5">
    <source>
        <dbReference type="PROSITE" id="PS50118"/>
    </source>
</evidence>
<organism evidence="6 7">
    <name type="scientific">Xylaria flabelliformis</name>
    <dbReference type="NCBI Taxonomy" id="2512241"/>
    <lineage>
        <taxon>Eukaryota</taxon>
        <taxon>Fungi</taxon>
        <taxon>Dikarya</taxon>
        <taxon>Ascomycota</taxon>
        <taxon>Pezizomycotina</taxon>
        <taxon>Sordariomycetes</taxon>
        <taxon>Xylariomycetidae</taxon>
        <taxon>Xylariales</taxon>
        <taxon>Xylariaceae</taxon>
        <taxon>Xylaria</taxon>
    </lineage>
</organism>
<feature type="region of interest" description="Disordered" evidence="4">
    <location>
        <begin position="544"/>
        <end position="606"/>
    </location>
</feature>
<name>A0A553IBW4_9PEZI</name>
<keyword evidence="7" id="KW-1185">Reference proteome</keyword>
<dbReference type="AlphaFoldDB" id="A0A553IBW4"/>
<dbReference type="Proteomes" id="UP000319160">
    <property type="component" value="Unassembled WGS sequence"/>
</dbReference>
<evidence type="ECO:0000256" key="3">
    <source>
        <dbReference type="PROSITE-ProRule" id="PRU00267"/>
    </source>
</evidence>
<dbReference type="PANTHER" id="PTHR46040:SF3">
    <property type="entry name" value="HIGH MOBILITY GROUP PROTEIN 2"/>
    <property type="match status" value="1"/>
</dbReference>
<feature type="compositionally biased region" description="Polar residues" evidence="4">
    <location>
        <begin position="457"/>
        <end position="484"/>
    </location>
</feature>
<feature type="compositionally biased region" description="Low complexity" evidence="4">
    <location>
        <begin position="442"/>
        <end position="451"/>
    </location>
</feature>
<feature type="compositionally biased region" description="Polar residues" evidence="4">
    <location>
        <begin position="699"/>
        <end position="710"/>
    </location>
</feature>
<dbReference type="InterPro" id="IPR013761">
    <property type="entry name" value="SAM/pointed_sf"/>
</dbReference>
<evidence type="ECO:0000313" key="7">
    <source>
        <dbReference type="Proteomes" id="UP000319160"/>
    </source>
</evidence>
<feature type="compositionally biased region" description="Low complexity" evidence="4">
    <location>
        <begin position="563"/>
        <end position="578"/>
    </location>
</feature>
<dbReference type="SMART" id="SM00398">
    <property type="entry name" value="HMG"/>
    <property type="match status" value="1"/>
</dbReference>
<dbReference type="PANTHER" id="PTHR46040">
    <property type="entry name" value="HIGH MOBILITY GROUP PROTEIN 2"/>
    <property type="match status" value="1"/>
</dbReference>
<evidence type="ECO:0000313" key="6">
    <source>
        <dbReference type="EMBL" id="TRX97700.1"/>
    </source>
</evidence>
<dbReference type="SUPFAM" id="SSF47769">
    <property type="entry name" value="SAM/Pointed domain"/>
    <property type="match status" value="1"/>
</dbReference>
<evidence type="ECO:0000256" key="2">
    <source>
        <dbReference type="ARBA" id="ARBA00023242"/>
    </source>
</evidence>
<comment type="caution">
    <text evidence="6">The sequence shown here is derived from an EMBL/GenBank/DDBJ whole genome shotgun (WGS) entry which is preliminary data.</text>
</comment>
<dbReference type="InterPro" id="IPR009071">
    <property type="entry name" value="HMG_box_dom"/>
</dbReference>
<accession>A0A553IBW4</accession>
<feature type="compositionally biased region" description="Basic and acidic residues" evidence="4">
    <location>
        <begin position="409"/>
        <end position="423"/>
    </location>
</feature>